<sequence length="199" mass="21622">MNGIWLLIICLSLGFAVVNGRVEEFTKAMFEAGKAAVEVCVFLVGIVSLWLGLTKIMEDSGLMSKLSNFFRPVMSRIFKNLPPGHPAITSITLNLLANVLGIGNAATPLGLKAMEDLQTLNPKPDTVTFEMMLFIVINTSSIQLVPFTVIGLLASYGSRQPSWVLLPTFISTVISTVAAVAILFGFKRWHGRKGQDGNH</sequence>
<dbReference type="Pfam" id="PF07670">
    <property type="entry name" value="Gate"/>
    <property type="match status" value="1"/>
</dbReference>
<feature type="domain" description="Nucleoside transporter/FeoB GTPase Gate" evidence="2">
    <location>
        <begin position="43"/>
        <end position="154"/>
    </location>
</feature>
<dbReference type="EMBL" id="DTKJ01000040">
    <property type="protein sequence ID" value="HGZ11666.1"/>
    <property type="molecule type" value="Genomic_DNA"/>
</dbReference>
<organism evidence="3">
    <name type="scientific">Desulfobacca acetoxidans</name>
    <dbReference type="NCBI Taxonomy" id="60893"/>
    <lineage>
        <taxon>Bacteria</taxon>
        <taxon>Pseudomonadati</taxon>
        <taxon>Thermodesulfobacteriota</taxon>
        <taxon>Desulfobaccia</taxon>
        <taxon>Desulfobaccales</taxon>
        <taxon>Desulfobaccaceae</taxon>
        <taxon>Desulfobacca</taxon>
    </lineage>
</organism>
<dbReference type="AlphaFoldDB" id="A0A7C5ALG9"/>
<dbReference type="InterPro" id="IPR011642">
    <property type="entry name" value="Gate_dom"/>
</dbReference>
<evidence type="ECO:0000256" key="1">
    <source>
        <dbReference type="SAM" id="Phobius"/>
    </source>
</evidence>
<keyword evidence="1" id="KW-0472">Membrane</keyword>
<accession>A0A7C5ALG9</accession>
<gene>
    <name evidence="3" type="ORF">ENW48_05565</name>
</gene>
<keyword evidence="1" id="KW-0812">Transmembrane</keyword>
<feature type="transmembrane region" description="Helical" evidence="1">
    <location>
        <begin position="163"/>
        <end position="186"/>
    </location>
</feature>
<name>A0A7C5ALG9_9BACT</name>
<feature type="transmembrane region" description="Helical" evidence="1">
    <location>
        <begin position="36"/>
        <end position="53"/>
    </location>
</feature>
<protein>
    <submittedName>
        <fullName evidence="3">Spore maturation protein</fullName>
    </submittedName>
</protein>
<evidence type="ECO:0000259" key="2">
    <source>
        <dbReference type="Pfam" id="PF07670"/>
    </source>
</evidence>
<feature type="transmembrane region" description="Helical" evidence="1">
    <location>
        <begin position="133"/>
        <end position="157"/>
    </location>
</feature>
<reference evidence="3" key="1">
    <citation type="journal article" date="2020" name="mSystems">
        <title>Genome- and Community-Level Interaction Insights into Carbon Utilization and Element Cycling Functions of Hydrothermarchaeota in Hydrothermal Sediment.</title>
        <authorList>
            <person name="Zhou Z."/>
            <person name="Liu Y."/>
            <person name="Xu W."/>
            <person name="Pan J."/>
            <person name="Luo Z.H."/>
            <person name="Li M."/>
        </authorList>
    </citation>
    <scope>NUCLEOTIDE SEQUENCE [LARGE SCALE GENOMIC DNA]</scope>
    <source>
        <strain evidence="3">SpSt-853</strain>
    </source>
</reference>
<comment type="caution">
    <text evidence="3">The sequence shown here is derived from an EMBL/GenBank/DDBJ whole genome shotgun (WGS) entry which is preliminary data.</text>
</comment>
<evidence type="ECO:0000313" key="3">
    <source>
        <dbReference type="EMBL" id="HGZ11666.1"/>
    </source>
</evidence>
<keyword evidence="1" id="KW-1133">Transmembrane helix</keyword>
<proteinExistence type="predicted"/>